<dbReference type="EMBL" id="KN838589">
    <property type="protein sequence ID" value="KIK02678.1"/>
    <property type="molecule type" value="Genomic_DNA"/>
</dbReference>
<dbReference type="Proteomes" id="UP000054477">
    <property type="component" value="Unassembled WGS sequence"/>
</dbReference>
<name>A0A0C9Y3J1_9AGAR</name>
<sequence>MKPTGPEAYLKPKELISLGAHPISAVWFRFSTPVSSAWQGRLLLPSSWSESTTALSLARPAWTLH</sequence>
<gene>
    <name evidence="1" type="ORF">K443DRAFT_677407</name>
</gene>
<evidence type="ECO:0000313" key="2">
    <source>
        <dbReference type="Proteomes" id="UP000054477"/>
    </source>
</evidence>
<dbReference type="HOGENOM" id="CLU_2850074_0_0_1"/>
<reference evidence="2" key="2">
    <citation type="submission" date="2015-01" db="EMBL/GenBank/DDBJ databases">
        <title>Evolutionary Origins and Diversification of the Mycorrhizal Mutualists.</title>
        <authorList>
            <consortium name="DOE Joint Genome Institute"/>
            <consortium name="Mycorrhizal Genomics Consortium"/>
            <person name="Kohler A."/>
            <person name="Kuo A."/>
            <person name="Nagy L.G."/>
            <person name="Floudas D."/>
            <person name="Copeland A."/>
            <person name="Barry K.W."/>
            <person name="Cichocki N."/>
            <person name="Veneault-Fourrey C."/>
            <person name="LaButti K."/>
            <person name="Lindquist E.A."/>
            <person name="Lipzen A."/>
            <person name="Lundell T."/>
            <person name="Morin E."/>
            <person name="Murat C."/>
            <person name="Riley R."/>
            <person name="Ohm R."/>
            <person name="Sun H."/>
            <person name="Tunlid A."/>
            <person name="Henrissat B."/>
            <person name="Grigoriev I.V."/>
            <person name="Hibbett D.S."/>
            <person name="Martin F."/>
        </authorList>
    </citation>
    <scope>NUCLEOTIDE SEQUENCE [LARGE SCALE GENOMIC DNA]</scope>
    <source>
        <strain evidence="2">LaAM-08-1</strain>
    </source>
</reference>
<reference evidence="1 2" key="1">
    <citation type="submission" date="2014-04" db="EMBL/GenBank/DDBJ databases">
        <authorList>
            <consortium name="DOE Joint Genome Institute"/>
            <person name="Kuo A."/>
            <person name="Kohler A."/>
            <person name="Nagy L.G."/>
            <person name="Floudas D."/>
            <person name="Copeland A."/>
            <person name="Barry K.W."/>
            <person name="Cichocki N."/>
            <person name="Veneault-Fourrey C."/>
            <person name="LaButti K."/>
            <person name="Lindquist E.A."/>
            <person name="Lipzen A."/>
            <person name="Lundell T."/>
            <person name="Morin E."/>
            <person name="Murat C."/>
            <person name="Sun H."/>
            <person name="Tunlid A."/>
            <person name="Henrissat B."/>
            <person name="Grigoriev I.V."/>
            <person name="Hibbett D.S."/>
            <person name="Martin F."/>
            <person name="Nordberg H.P."/>
            <person name="Cantor M.N."/>
            <person name="Hua S.X."/>
        </authorList>
    </citation>
    <scope>NUCLEOTIDE SEQUENCE [LARGE SCALE GENOMIC DNA]</scope>
    <source>
        <strain evidence="1 2">LaAM-08-1</strain>
    </source>
</reference>
<accession>A0A0C9Y3J1</accession>
<evidence type="ECO:0000313" key="1">
    <source>
        <dbReference type="EMBL" id="KIK02678.1"/>
    </source>
</evidence>
<organism evidence="1 2">
    <name type="scientific">Laccaria amethystina LaAM-08-1</name>
    <dbReference type="NCBI Taxonomy" id="1095629"/>
    <lineage>
        <taxon>Eukaryota</taxon>
        <taxon>Fungi</taxon>
        <taxon>Dikarya</taxon>
        <taxon>Basidiomycota</taxon>
        <taxon>Agaricomycotina</taxon>
        <taxon>Agaricomycetes</taxon>
        <taxon>Agaricomycetidae</taxon>
        <taxon>Agaricales</taxon>
        <taxon>Agaricineae</taxon>
        <taxon>Hydnangiaceae</taxon>
        <taxon>Laccaria</taxon>
    </lineage>
</organism>
<proteinExistence type="predicted"/>
<dbReference type="AlphaFoldDB" id="A0A0C9Y3J1"/>
<dbReference type="OrthoDB" id="5424209at2759"/>
<keyword evidence="2" id="KW-1185">Reference proteome</keyword>
<protein>
    <submittedName>
        <fullName evidence="1">Uncharacterized protein</fullName>
    </submittedName>
</protein>